<proteinExistence type="predicted"/>
<comment type="caution">
    <text evidence="1">The sequence shown here is derived from an EMBL/GenBank/DDBJ whole genome shotgun (WGS) entry which is preliminary data.</text>
</comment>
<name>A0ABD2W8L3_9HYME</name>
<protein>
    <submittedName>
        <fullName evidence="1">Uncharacterized protein</fullName>
    </submittedName>
</protein>
<dbReference type="EMBL" id="JBJJXI010000123">
    <property type="protein sequence ID" value="KAL3389176.1"/>
    <property type="molecule type" value="Genomic_DNA"/>
</dbReference>
<keyword evidence="2" id="KW-1185">Reference proteome</keyword>
<evidence type="ECO:0000313" key="2">
    <source>
        <dbReference type="Proteomes" id="UP001627154"/>
    </source>
</evidence>
<reference evidence="1 2" key="1">
    <citation type="journal article" date="2024" name="bioRxiv">
        <title>A reference genome for Trichogramma kaykai: A tiny desert-dwelling parasitoid wasp with competing sex-ratio distorters.</title>
        <authorList>
            <person name="Culotta J."/>
            <person name="Lindsey A.R."/>
        </authorList>
    </citation>
    <scope>NUCLEOTIDE SEQUENCE [LARGE SCALE GENOMIC DNA]</scope>
    <source>
        <strain evidence="1 2">KSX58</strain>
    </source>
</reference>
<accession>A0ABD2W8L3</accession>
<dbReference type="Proteomes" id="UP001627154">
    <property type="component" value="Unassembled WGS sequence"/>
</dbReference>
<dbReference type="AlphaFoldDB" id="A0ABD2W8L3"/>
<gene>
    <name evidence="1" type="ORF">TKK_015440</name>
</gene>
<organism evidence="1 2">
    <name type="scientific">Trichogramma kaykai</name>
    <dbReference type="NCBI Taxonomy" id="54128"/>
    <lineage>
        <taxon>Eukaryota</taxon>
        <taxon>Metazoa</taxon>
        <taxon>Ecdysozoa</taxon>
        <taxon>Arthropoda</taxon>
        <taxon>Hexapoda</taxon>
        <taxon>Insecta</taxon>
        <taxon>Pterygota</taxon>
        <taxon>Neoptera</taxon>
        <taxon>Endopterygota</taxon>
        <taxon>Hymenoptera</taxon>
        <taxon>Apocrita</taxon>
        <taxon>Proctotrupomorpha</taxon>
        <taxon>Chalcidoidea</taxon>
        <taxon>Trichogrammatidae</taxon>
        <taxon>Trichogramma</taxon>
    </lineage>
</organism>
<evidence type="ECO:0000313" key="1">
    <source>
        <dbReference type="EMBL" id="KAL3389176.1"/>
    </source>
</evidence>
<sequence>MYGAESRDITMDVFQRSVPSSILWNGMNNKILKFKLLDTMYVVGFANDIALTVVNKQLENVKNDAKKGNRLVRVNPSQLGLANH</sequence>